<name>A0ABU0X255_9PSEU</name>
<dbReference type="Proteomes" id="UP001225605">
    <property type="component" value="Unassembled WGS sequence"/>
</dbReference>
<accession>A0ABU0X255</accession>
<feature type="compositionally biased region" description="Basic residues" evidence="1">
    <location>
        <begin position="15"/>
        <end position="26"/>
    </location>
</feature>
<protein>
    <recommendedName>
        <fullName evidence="4">Secreted protein</fullName>
    </recommendedName>
</protein>
<comment type="caution">
    <text evidence="2">The sequence shown here is derived from an EMBL/GenBank/DDBJ whole genome shotgun (WGS) entry which is preliminary data.</text>
</comment>
<dbReference type="EMBL" id="NSDM01000008">
    <property type="protein sequence ID" value="MDQ2586195.1"/>
    <property type="molecule type" value="Genomic_DNA"/>
</dbReference>
<evidence type="ECO:0008006" key="4">
    <source>
        <dbReference type="Google" id="ProtNLM"/>
    </source>
</evidence>
<reference evidence="2 3" key="1">
    <citation type="submission" date="2017-06" db="EMBL/GenBank/DDBJ databases">
        <title>Cultured bacterium strain Saccharothrix yanglingensis Hhs.015.</title>
        <authorList>
            <person name="Xia Y."/>
        </authorList>
    </citation>
    <scope>NUCLEOTIDE SEQUENCE [LARGE SCALE GENOMIC DNA]</scope>
    <source>
        <strain evidence="2 3">Hhs.015</strain>
    </source>
</reference>
<evidence type="ECO:0000313" key="2">
    <source>
        <dbReference type="EMBL" id="MDQ2586195.1"/>
    </source>
</evidence>
<gene>
    <name evidence="2" type="ORF">CKY47_19805</name>
</gene>
<sequence>MLPAVALPVATAQPARRRRPRSKRAPRPSPRAAGGVLRHTDGRRIGTVVASRDSTPRFGDGSVLHGVSRTPVCPPPNDDRGAVGAVAGPGPGVRRARLPRRHVVSFPLVDVPAREGLRPVTG</sequence>
<evidence type="ECO:0000313" key="3">
    <source>
        <dbReference type="Proteomes" id="UP001225605"/>
    </source>
</evidence>
<keyword evidence="3" id="KW-1185">Reference proteome</keyword>
<evidence type="ECO:0000256" key="1">
    <source>
        <dbReference type="SAM" id="MobiDB-lite"/>
    </source>
</evidence>
<organism evidence="2 3">
    <name type="scientific">Saccharothrix yanglingensis</name>
    <dbReference type="NCBI Taxonomy" id="659496"/>
    <lineage>
        <taxon>Bacteria</taxon>
        <taxon>Bacillati</taxon>
        <taxon>Actinomycetota</taxon>
        <taxon>Actinomycetes</taxon>
        <taxon>Pseudonocardiales</taxon>
        <taxon>Pseudonocardiaceae</taxon>
        <taxon>Saccharothrix</taxon>
    </lineage>
</organism>
<feature type="region of interest" description="Disordered" evidence="1">
    <location>
        <begin position="1"/>
        <end position="83"/>
    </location>
</feature>
<proteinExistence type="predicted"/>